<gene>
    <name evidence="5" type="ORF">A6M21_14060</name>
</gene>
<dbReference type="PANTHER" id="PTHR37293:SF6">
    <property type="entry name" value="DNA REPLICATION PROTEIN DNAD"/>
    <property type="match status" value="1"/>
</dbReference>
<dbReference type="SUPFAM" id="SSF158499">
    <property type="entry name" value="DnaD domain-like"/>
    <property type="match status" value="1"/>
</dbReference>
<dbReference type="PANTHER" id="PTHR37293">
    <property type="entry name" value="PHAGE REPLICATION PROTEIN-RELATED"/>
    <property type="match status" value="1"/>
</dbReference>
<keyword evidence="6" id="KW-1185">Reference proteome</keyword>
<dbReference type="Proteomes" id="UP000078532">
    <property type="component" value="Unassembled WGS sequence"/>
</dbReference>
<dbReference type="Pfam" id="PF21984">
    <property type="entry name" value="DnaD_N"/>
    <property type="match status" value="1"/>
</dbReference>
<evidence type="ECO:0000259" key="4">
    <source>
        <dbReference type="Pfam" id="PF21984"/>
    </source>
</evidence>
<evidence type="ECO:0000256" key="1">
    <source>
        <dbReference type="ARBA" id="ARBA00093462"/>
    </source>
</evidence>
<dbReference type="Gene3D" id="1.10.10.630">
    <property type="entry name" value="DnaD domain-like"/>
    <property type="match status" value="1"/>
</dbReference>
<comment type="similarity">
    <text evidence="1">Belongs to the DnaB/DnaD family.</text>
</comment>
<evidence type="ECO:0000259" key="3">
    <source>
        <dbReference type="Pfam" id="PF07261"/>
    </source>
</evidence>
<name>A0A1B7LC76_9FIRM</name>
<dbReference type="EMBL" id="LYVF01000183">
    <property type="protein sequence ID" value="OAT80274.1"/>
    <property type="molecule type" value="Genomic_DNA"/>
</dbReference>
<accession>A0A1B7LC76</accession>
<dbReference type="STRING" id="1838280.A6M21_14060"/>
<feature type="compositionally biased region" description="Basic and acidic residues" evidence="2">
    <location>
        <begin position="242"/>
        <end position="255"/>
    </location>
</feature>
<sequence>MNTKTSKTVKKNREGNITAAFGADMLLQGQTCIPNLLLRFYKQIGITDEEMMVIIQILRLRGEAKDLFPSSAALARYLSADGTQVEVIVSSLIDKELLTVSQYYEESRDEILMGFDFEPLFEKLSEAWACAKVKEIERTRALLDKKPAIPPVSGSEGALLRSFEQEFGRPLSPMEIEQVQQWTGEMDVSLVQEALRRAVLMGKHNFKYIGGILLEWKKNNLRTLHEVGAYDQQFQKNKAGRPAREKTAENGPDESKKAMLKALYLR</sequence>
<feature type="region of interest" description="Disordered" evidence="2">
    <location>
        <begin position="235"/>
        <end position="255"/>
    </location>
</feature>
<evidence type="ECO:0000256" key="2">
    <source>
        <dbReference type="SAM" id="MobiDB-lite"/>
    </source>
</evidence>
<feature type="domain" description="DnaB/C C-terminal" evidence="3">
    <location>
        <begin position="161"/>
        <end position="230"/>
    </location>
</feature>
<reference evidence="5 6" key="1">
    <citation type="submission" date="2016-04" db="EMBL/GenBank/DDBJ databases">
        <authorList>
            <person name="Evans L.H."/>
            <person name="Alamgir A."/>
            <person name="Owens N."/>
            <person name="Weber N.D."/>
            <person name="Virtaneva K."/>
            <person name="Barbian K."/>
            <person name="Babar A."/>
            <person name="Rosenke K."/>
        </authorList>
    </citation>
    <scope>NUCLEOTIDE SEQUENCE [LARGE SCALE GENOMIC DNA]</scope>
    <source>
        <strain evidence="5 6">LMa1</strain>
    </source>
</reference>
<organism evidence="5 6">
    <name type="scientific">Desulfotomaculum copahuensis</name>
    <dbReference type="NCBI Taxonomy" id="1838280"/>
    <lineage>
        <taxon>Bacteria</taxon>
        <taxon>Bacillati</taxon>
        <taxon>Bacillota</taxon>
        <taxon>Clostridia</taxon>
        <taxon>Eubacteriales</taxon>
        <taxon>Desulfotomaculaceae</taxon>
        <taxon>Desulfotomaculum</taxon>
    </lineage>
</organism>
<dbReference type="InterPro" id="IPR053162">
    <property type="entry name" value="DnaD"/>
</dbReference>
<dbReference type="Pfam" id="PF07261">
    <property type="entry name" value="DnaB_2"/>
    <property type="match status" value="1"/>
</dbReference>
<dbReference type="RefSeq" id="WP_066670103.1">
    <property type="nucleotide sequence ID" value="NZ_LYVF01000183.1"/>
</dbReference>
<dbReference type="InterPro" id="IPR036388">
    <property type="entry name" value="WH-like_DNA-bd_sf"/>
</dbReference>
<dbReference type="NCBIfam" id="TIGR01446">
    <property type="entry name" value="DnaD_dom"/>
    <property type="match status" value="1"/>
</dbReference>
<dbReference type="AlphaFoldDB" id="A0A1B7LC76"/>
<comment type="caution">
    <text evidence="5">The sequence shown here is derived from an EMBL/GenBank/DDBJ whole genome shotgun (WGS) entry which is preliminary data.</text>
</comment>
<dbReference type="InterPro" id="IPR053843">
    <property type="entry name" value="DnaD_N"/>
</dbReference>
<proteinExistence type="inferred from homology"/>
<evidence type="ECO:0000313" key="5">
    <source>
        <dbReference type="EMBL" id="OAT80274.1"/>
    </source>
</evidence>
<dbReference type="Gene3D" id="1.10.10.10">
    <property type="entry name" value="Winged helix-like DNA-binding domain superfamily/Winged helix DNA-binding domain"/>
    <property type="match status" value="1"/>
</dbReference>
<evidence type="ECO:0000313" key="6">
    <source>
        <dbReference type="Proteomes" id="UP000078532"/>
    </source>
</evidence>
<feature type="domain" description="DnaD N-terminal" evidence="4">
    <location>
        <begin position="33"/>
        <end position="127"/>
    </location>
</feature>
<dbReference type="InterPro" id="IPR006343">
    <property type="entry name" value="DnaB/C_C"/>
</dbReference>
<dbReference type="InterPro" id="IPR034829">
    <property type="entry name" value="DnaD-like_sf"/>
</dbReference>
<protein>
    <submittedName>
        <fullName evidence="5">Primosomal protein DnaI</fullName>
    </submittedName>
</protein>